<dbReference type="InterPro" id="IPR029039">
    <property type="entry name" value="Flavoprotein-like_sf"/>
</dbReference>
<dbReference type="AlphaFoldDB" id="A0A346B0J2"/>
<dbReference type="EMBL" id="CP029462">
    <property type="protein sequence ID" value="AXL21635.1"/>
    <property type="molecule type" value="Genomic_DNA"/>
</dbReference>
<evidence type="ECO:0000259" key="2">
    <source>
        <dbReference type="PROSITE" id="PS50902"/>
    </source>
</evidence>
<dbReference type="PANTHER" id="PTHR39201:SF1">
    <property type="entry name" value="FLAVODOXIN-LIKE DOMAIN-CONTAINING PROTEIN"/>
    <property type="match status" value="1"/>
</dbReference>
<feature type="domain" description="Flavodoxin-like" evidence="2">
    <location>
        <begin position="38"/>
        <end position="191"/>
    </location>
</feature>
<organism evidence="3 4">
    <name type="scientific">Megasphaera stantonii</name>
    <dbReference type="NCBI Taxonomy" id="2144175"/>
    <lineage>
        <taxon>Bacteria</taxon>
        <taxon>Bacillati</taxon>
        <taxon>Bacillota</taxon>
        <taxon>Negativicutes</taxon>
        <taxon>Veillonellales</taxon>
        <taxon>Veillonellaceae</taxon>
        <taxon>Megasphaera</taxon>
    </lineage>
</organism>
<accession>A0A346B0J2</accession>
<dbReference type="InterPro" id="IPR008254">
    <property type="entry name" value="Flavodoxin/NO_synth"/>
</dbReference>
<dbReference type="SUPFAM" id="SSF52218">
    <property type="entry name" value="Flavoproteins"/>
    <property type="match status" value="1"/>
</dbReference>
<sequence length="197" mass="21642">MKKAFWIAAAAIAACIGFAFWQYPKADTYVGPVPSDRILIAYYSQSGHTEAVAKSVQEKTGGRLYRIRTNIQYPRSAPAMQSQVKAEYNERLRPLLSEAMPDMGQYDVVFLGFPNWYNAPPAAVLTFLEQASWQGKVIVPFVTYGLSGWGSSLEDIRAAAPDASLAEGLAVHASQAHASRQRVDTWLTQLGLRNGKG</sequence>
<dbReference type="PROSITE" id="PS50902">
    <property type="entry name" value="FLAVODOXIN_LIKE"/>
    <property type="match status" value="1"/>
</dbReference>
<dbReference type="GO" id="GO:0016651">
    <property type="term" value="F:oxidoreductase activity, acting on NAD(P)H"/>
    <property type="evidence" value="ECO:0007669"/>
    <property type="project" value="UniProtKB-ARBA"/>
</dbReference>
<dbReference type="RefSeq" id="WP_107195375.1">
    <property type="nucleotide sequence ID" value="NZ_CP029462.1"/>
</dbReference>
<dbReference type="Pfam" id="PF12682">
    <property type="entry name" value="Flavodoxin_4"/>
    <property type="match status" value="1"/>
</dbReference>
<proteinExistence type="predicted"/>
<name>A0A346B0J2_9FIRM</name>
<dbReference type="OrthoDB" id="9806505at2"/>
<keyword evidence="1" id="KW-0732">Signal</keyword>
<feature type="signal peptide" evidence="1">
    <location>
        <begin position="1"/>
        <end position="21"/>
    </location>
</feature>
<dbReference type="Gene3D" id="3.40.50.360">
    <property type="match status" value="1"/>
</dbReference>
<dbReference type="GO" id="GO:0010181">
    <property type="term" value="F:FMN binding"/>
    <property type="evidence" value="ECO:0007669"/>
    <property type="project" value="InterPro"/>
</dbReference>
<protein>
    <submittedName>
        <fullName evidence="3">Flavodoxin</fullName>
    </submittedName>
</protein>
<dbReference type="PROSITE" id="PS51257">
    <property type="entry name" value="PROKAR_LIPOPROTEIN"/>
    <property type="match status" value="1"/>
</dbReference>
<dbReference type="Proteomes" id="UP000254337">
    <property type="component" value="Chromosome"/>
</dbReference>
<dbReference type="PANTHER" id="PTHR39201">
    <property type="entry name" value="EXPORTED PROTEIN-RELATED"/>
    <property type="match status" value="1"/>
</dbReference>
<keyword evidence="4" id="KW-1185">Reference proteome</keyword>
<evidence type="ECO:0000256" key="1">
    <source>
        <dbReference type="SAM" id="SignalP"/>
    </source>
</evidence>
<feature type="chain" id="PRO_5038392030" evidence="1">
    <location>
        <begin position="22"/>
        <end position="197"/>
    </location>
</feature>
<dbReference type="KEGG" id="meg:DKB62_08670"/>
<evidence type="ECO:0000313" key="4">
    <source>
        <dbReference type="Proteomes" id="UP000254337"/>
    </source>
</evidence>
<reference evidence="3 4" key="1">
    <citation type="submission" date="2018-05" db="EMBL/GenBank/DDBJ databases">
        <title>Complete genome sequence of Megasphaera sp. AJH120T, isolated from the ceca of a chicken.</title>
        <authorList>
            <person name="Maki J."/>
            <person name="Looft T."/>
        </authorList>
    </citation>
    <scope>NUCLEOTIDE SEQUENCE [LARGE SCALE GENOMIC DNA]</scope>
    <source>
        <strain evidence="3 4">AJH120</strain>
    </source>
</reference>
<gene>
    <name evidence="3" type="ORF">DKB62_08670</name>
</gene>
<evidence type="ECO:0000313" key="3">
    <source>
        <dbReference type="EMBL" id="AXL21635.1"/>
    </source>
</evidence>